<dbReference type="Proteomes" id="UP000541426">
    <property type="component" value="Unassembled WGS sequence"/>
</dbReference>
<dbReference type="Gene3D" id="3.50.50.60">
    <property type="entry name" value="FAD/NAD(P)-binding domain"/>
    <property type="match status" value="1"/>
</dbReference>
<feature type="domain" description="FAD dependent oxidoreductase" evidence="2">
    <location>
        <begin position="6"/>
        <end position="354"/>
    </location>
</feature>
<dbReference type="PANTHER" id="PTHR13847:SF275">
    <property type="entry name" value="GAMMA-GLUTAMYLPUTRESCINE OXIDOREDUCTASE"/>
    <property type="match status" value="1"/>
</dbReference>
<protein>
    <submittedName>
        <fullName evidence="3">Glycine/D-amino acid oxidase-like deaminating enzyme</fullName>
    </submittedName>
</protein>
<dbReference type="PANTHER" id="PTHR13847">
    <property type="entry name" value="SARCOSINE DEHYDROGENASE-RELATED"/>
    <property type="match status" value="1"/>
</dbReference>
<evidence type="ECO:0000259" key="2">
    <source>
        <dbReference type="Pfam" id="PF01266"/>
    </source>
</evidence>
<reference evidence="3 4" key="1">
    <citation type="submission" date="2020-08" db="EMBL/GenBank/DDBJ databases">
        <title>Genomic Encyclopedia of Type Strains, Phase IV (KMG-IV): sequencing the most valuable type-strain genomes for metagenomic binning, comparative biology and taxonomic classification.</title>
        <authorList>
            <person name="Goeker M."/>
        </authorList>
    </citation>
    <scope>NUCLEOTIDE SEQUENCE [LARGE SCALE GENOMIC DNA]</scope>
    <source>
        <strain evidence="3 4">DSM 102235</strain>
    </source>
</reference>
<evidence type="ECO:0000313" key="3">
    <source>
        <dbReference type="EMBL" id="MBB3984873.1"/>
    </source>
</evidence>
<dbReference type="GO" id="GO:0016491">
    <property type="term" value="F:oxidoreductase activity"/>
    <property type="evidence" value="ECO:0007669"/>
    <property type="project" value="UniProtKB-KW"/>
</dbReference>
<evidence type="ECO:0000313" key="4">
    <source>
        <dbReference type="Proteomes" id="UP000541426"/>
    </source>
</evidence>
<organism evidence="3 4">
    <name type="scientific">Sagittula marina</name>
    <dbReference type="NCBI Taxonomy" id="943940"/>
    <lineage>
        <taxon>Bacteria</taxon>
        <taxon>Pseudomonadati</taxon>
        <taxon>Pseudomonadota</taxon>
        <taxon>Alphaproteobacteria</taxon>
        <taxon>Rhodobacterales</taxon>
        <taxon>Roseobacteraceae</taxon>
        <taxon>Sagittula</taxon>
    </lineage>
</organism>
<dbReference type="InterPro" id="IPR006076">
    <property type="entry name" value="FAD-dep_OxRdtase"/>
</dbReference>
<dbReference type="GO" id="GO:0005737">
    <property type="term" value="C:cytoplasm"/>
    <property type="evidence" value="ECO:0007669"/>
    <property type="project" value="TreeGrafter"/>
</dbReference>
<gene>
    <name evidence="3" type="ORF">GGQ68_001189</name>
</gene>
<dbReference type="InterPro" id="IPR036188">
    <property type="entry name" value="FAD/NAD-bd_sf"/>
</dbReference>
<evidence type="ECO:0000256" key="1">
    <source>
        <dbReference type="ARBA" id="ARBA00023002"/>
    </source>
</evidence>
<dbReference type="Gene3D" id="3.30.9.10">
    <property type="entry name" value="D-Amino Acid Oxidase, subunit A, domain 2"/>
    <property type="match status" value="1"/>
</dbReference>
<dbReference type="RefSeq" id="WP_246429268.1">
    <property type="nucleotide sequence ID" value="NZ_BAABBZ010000014.1"/>
</dbReference>
<keyword evidence="1" id="KW-0560">Oxidoreductase</keyword>
<name>A0A7W6GRR6_9RHOB</name>
<sequence length="393" mass="40943">MRTRCDVAVVGGGFTGLSVALFAAQAGLSVQVLEAGRVGAGGSGRNVGLVNAGLWLPPAELEQALGPAFLSLFADAPGVVFDLIERHQIRCEARRDGTLHAAHAVSGMKGLAARHDAWAARGAPVSLLNSDAMAEAVGTRAFAGGLLDRRAGTVNPMGYARGLARAARSAGARVAEETPVSGLSRDGDGWRVDTAQGAVLAKTVVLATNAYSAALRPEVAQCFSTIRFQQLATPPLGAQAAHILPGGQGLWDTGLVMRSLRKDAAGRLIVGTMGRLDGDAALGASRQWAARTLRRWFPELGDVTFEAAWDGQIAMTPDHLPRILKLDQGLYCPIGYNGRGITTGTVFGRALAELLAGGDPQALPLSLSAPAPIRMRRLRGGMIDLAAAVKLRL</sequence>
<accession>A0A7W6GRR6</accession>
<proteinExistence type="predicted"/>
<dbReference type="Pfam" id="PF01266">
    <property type="entry name" value="DAO"/>
    <property type="match status" value="1"/>
</dbReference>
<dbReference type="SUPFAM" id="SSF51905">
    <property type="entry name" value="FAD/NAD(P)-binding domain"/>
    <property type="match status" value="1"/>
</dbReference>
<comment type="caution">
    <text evidence="3">The sequence shown here is derived from an EMBL/GenBank/DDBJ whole genome shotgun (WGS) entry which is preliminary data.</text>
</comment>
<dbReference type="EMBL" id="JACIEJ010000002">
    <property type="protein sequence ID" value="MBB3984873.1"/>
    <property type="molecule type" value="Genomic_DNA"/>
</dbReference>
<keyword evidence="4" id="KW-1185">Reference proteome</keyword>
<dbReference type="AlphaFoldDB" id="A0A7W6GRR6"/>